<dbReference type="PANTHER" id="PTHR21060">
    <property type="entry name" value="ACETATE KINASE"/>
    <property type="match status" value="1"/>
</dbReference>
<evidence type="ECO:0000256" key="2">
    <source>
        <dbReference type="ARBA" id="ARBA00022741"/>
    </source>
</evidence>
<keyword evidence="1 5" id="KW-0808">Transferase</keyword>
<accession>F0WAA4</accession>
<dbReference type="Gene3D" id="3.30.420.40">
    <property type="match status" value="2"/>
</dbReference>
<comment type="pathway">
    <text evidence="5">Metabolic intermediate biosynthesis; acetyl-CoA biosynthesis; acetyl-CoA from acetate: step 1/2.</text>
</comment>
<feature type="active site" description="Proton donor/acceptor" evidence="5">
    <location>
        <position position="157"/>
    </location>
</feature>
<keyword evidence="5" id="KW-0479">Metal-binding</keyword>
<dbReference type="PROSITE" id="PS01076">
    <property type="entry name" value="ACETATE_KINASE_2"/>
    <property type="match status" value="1"/>
</dbReference>
<feature type="binding site" evidence="5">
    <location>
        <begin position="346"/>
        <end position="350"/>
    </location>
    <ligand>
        <name>ATP</name>
        <dbReference type="ChEBI" id="CHEBI:30616"/>
    </ligand>
</feature>
<dbReference type="GO" id="GO:0006083">
    <property type="term" value="P:acetate metabolic process"/>
    <property type="evidence" value="ECO:0007669"/>
    <property type="project" value="TreeGrafter"/>
</dbReference>
<dbReference type="InterPro" id="IPR000890">
    <property type="entry name" value="Aliphatic_acid_kin_short-chain"/>
</dbReference>
<dbReference type="GO" id="GO:0005524">
    <property type="term" value="F:ATP binding"/>
    <property type="evidence" value="ECO:0007669"/>
    <property type="project" value="UniProtKB-KW"/>
</dbReference>
<keyword evidence="5" id="KW-0460">Magnesium</keyword>
<dbReference type="AlphaFoldDB" id="F0WAA4"/>
<dbReference type="PANTHER" id="PTHR21060:SF15">
    <property type="entry name" value="ACETATE KINASE-RELATED"/>
    <property type="match status" value="1"/>
</dbReference>
<dbReference type="Pfam" id="PF00871">
    <property type="entry name" value="Acetate_kinase"/>
    <property type="match status" value="1"/>
</dbReference>
<comment type="similarity">
    <text evidence="5">Belongs to the acetokinase family.</text>
</comment>
<comment type="cofactor">
    <cofactor evidence="5">
        <name>Mg(2+)</name>
        <dbReference type="ChEBI" id="CHEBI:18420"/>
    </cofactor>
</comment>
<evidence type="ECO:0000256" key="4">
    <source>
        <dbReference type="ARBA" id="ARBA00022840"/>
    </source>
</evidence>
<dbReference type="UniPathway" id="UPA00340">
    <property type="reaction ID" value="UER00458"/>
</dbReference>
<dbReference type="HOGENOM" id="CLU_020352_0_1_1"/>
<dbReference type="GO" id="GO:0006085">
    <property type="term" value="P:acetyl-CoA biosynthetic process"/>
    <property type="evidence" value="ECO:0007669"/>
    <property type="project" value="UniProtKB-UniRule"/>
</dbReference>
<dbReference type="PIRSF" id="PIRSF000722">
    <property type="entry name" value="Acetate_prop_kin"/>
    <property type="match status" value="1"/>
</dbReference>
<dbReference type="SUPFAM" id="SSF53067">
    <property type="entry name" value="Actin-like ATPase domain"/>
    <property type="match status" value="2"/>
</dbReference>
<name>F0WAA4_9STRA</name>
<dbReference type="NCBIfam" id="TIGR00016">
    <property type="entry name" value="ackA"/>
    <property type="match status" value="1"/>
</dbReference>
<feature type="binding site" evidence="5">
    <location>
        <position position="402"/>
    </location>
    <ligand>
        <name>Mg(2+)</name>
        <dbReference type="ChEBI" id="CHEBI:18420"/>
    </ligand>
</feature>
<keyword evidence="2 5" id="KW-0547">Nucleotide-binding</keyword>
<dbReference type="InterPro" id="IPR023865">
    <property type="entry name" value="Aliphatic_acid_kinase_CS"/>
</dbReference>
<comment type="caution">
    <text evidence="5">Lacks conserved residue(s) required for the propagation of feature annotation.</text>
</comment>
<keyword evidence="3 5" id="KW-0418">Kinase</keyword>
<feature type="binding site" evidence="5">
    <location>
        <begin position="291"/>
        <end position="293"/>
    </location>
    <ligand>
        <name>ATP</name>
        <dbReference type="ChEBI" id="CHEBI:30616"/>
    </ligand>
</feature>
<feature type="site" description="Transition state stabilizer" evidence="5">
    <location>
        <position position="250"/>
    </location>
</feature>
<dbReference type="GO" id="GO:0000287">
    <property type="term" value="F:magnesium ion binding"/>
    <property type="evidence" value="ECO:0007669"/>
    <property type="project" value="UniProtKB-UniRule"/>
</dbReference>
<dbReference type="PRINTS" id="PR00471">
    <property type="entry name" value="ACETATEKNASE"/>
</dbReference>
<gene>
    <name evidence="6" type="primary">AlNc14C44G3633</name>
    <name evidence="6" type="ORF">ALNC14_042170</name>
</gene>
<dbReference type="HAMAP" id="MF_00020">
    <property type="entry name" value="Acetate_kinase"/>
    <property type="match status" value="1"/>
</dbReference>
<dbReference type="InterPro" id="IPR004372">
    <property type="entry name" value="Ac/propionate_kinase"/>
</dbReference>
<protein>
    <recommendedName>
        <fullName evidence="5">Probable acetate kinase</fullName>
        <ecNumber evidence="5">2.7.2.1</ecNumber>
    </recommendedName>
    <alternativeName>
        <fullName evidence="5">Acetokinase</fullName>
    </alternativeName>
</protein>
<reference evidence="6" key="1">
    <citation type="journal article" date="2011" name="PLoS Biol.">
        <title>Gene gain and loss during evolution of obligate parasitism in the white rust pathogen of Arabidopsis thaliana.</title>
        <authorList>
            <person name="Kemen E."/>
            <person name="Gardiner A."/>
            <person name="Schultz-Larsen T."/>
            <person name="Kemen A.C."/>
            <person name="Balmuth A.L."/>
            <person name="Robert-Seilaniantz A."/>
            <person name="Bailey K."/>
            <person name="Holub E."/>
            <person name="Studholme D.J."/>
            <person name="Maclean D."/>
            <person name="Jones J.D."/>
        </authorList>
    </citation>
    <scope>NUCLEOTIDE SEQUENCE</scope>
</reference>
<evidence type="ECO:0000313" key="6">
    <source>
        <dbReference type="EMBL" id="CCA18074.1"/>
    </source>
</evidence>
<organism evidence="6">
    <name type="scientific">Albugo laibachii Nc14</name>
    <dbReference type="NCBI Taxonomy" id="890382"/>
    <lineage>
        <taxon>Eukaryota</taxon>
        <taxon>Sar</taxon>
        <taxon>Stramenopiles</taxon>
        <taxon>Oomycota</taxon>
        <taxon>Peronosporomycetes</taxon>
        <taxon>Albuginales</taxon>
        <taxon>Albuginaceae</taxon>
        <taxon>Albugo</taxon>
    </lineage>
</organism>
<evidence type="ECO:0000256" key="3">
    <source>
        <dbReference type="ARBA" id="ARBA00022777"/>
    </source>
</evidence>
<feature type="binding site" evidence="5">
    <location>
        <begin position="217"/>
        <end position="221"/>
    </location>
    <ligand>
        <name>ATP</name>
        <dbReference type="ChEBI" id="CHEBI:30616"/>
    </ligand>
</feature>
<dbReference type="CDD" id="cd24010">
    <property type="entry name" value="ASKHA_NBD_AcK_PK"/>
    <property type="match status" value="1"/>
</dbReference>
<comment type="catalytic activity">
    <reaction evidence="5">
        <text>acetate + ATP = acetyl phosphate + ADP</text>
        <dbReference type="Rhea" id="RHEA:11352"/>
        <dbReference type="ChEBI" id="CHEBI:22191"/>
        <dbReference type="ChEBI" id="CHEBI:30089"/>
        <dbReference type="ChEBI" id="CHEBI:30616"/>
        <dbReference type="ChEBI" id="CHEBI:456216"/>
        <dbReference type="EC" id="2.7.2.1"/>
    </reaction>
</comment>
<proteinExistence type="inferred from homology"/>
<dbReference type="EC" id="2.7.2.1" evidence="5"/>
<evidence type="ECO:0000256" key="1">
    <source>
        <dbReference type="ARBA" id="ARBA00022679"/>
    </source>
</evidence>
<evidence type="ECO:0000256" key="5">
    <source>
        <dbReference type="HAMAP-Rule" id="MF_03131"/>
    </source>
</evidence>
<dbReference type="EMBL" id="FR824089">
    <property type="protein sequence ID" value="CCA18074.1"/>
    <property type="molecule type" value="Genomic_DNA"/>
</dbReference>
<sequence length="418" mass="45823">MVGSSTLKYKLYRINEIGCSKSHWVVSDAIVSGVVELSNKGTTTSSMSNGRITHHCHETSTKEKMDKCDIPTHRIALEKVIETFLNTELINSVGLVGHRVVHGGEEFSEAIILNKSNIEVIRKNCILAPLHNPANLMGIETASKLFGKDVPQVAVFDTAFHTTLPASAYMYALPLELYEKHGIRRYGFHGTSHRYVVRKAAQILKKPIEALNIISCHLGNGSSMAAVKGGKCIDTSMGFTPLEGLVMGTRSGDIDPAIFSFLYDNLGLSVKDVDNLLNKESGMKGLCGDSDIRRIQERILHGAKTNKRDVSGELAIETFVHRVRKYLGSYWIQLAPNVDAVVFTAGIGENSSMIRSRVCQHLNFLGLELNEELNRVSSADNGSIQIQASNSTTKVLVIPADEEKSIAEQSLASVMHML</sequence>
<reference evidence="6" key="2">
    <citation type="submission" date="2011-02" db="EMBL/GenBank/DDBJ databases">
        <authorList>
            <person name="MacLean D."/>
        </authorList>
    </citation>
    <scope>NUCLEOTIDE SEQUENCE</scope>
</reference>
<feature type="binding site" evidence="5">
    <location>
        <position position="99"/>
    </location>
    <ligand>
        <name>substrate</name>
    </ligand>
</feature>
<feature type="binding site" evidence="5">
    <location>
        <position position="8"/>
    </location>
    <ligand>
        <name>ATP</name>
        <dbReference type="ChEBI" id="CHEBI:30616"/>
    </ligand>
</feature>
<dbReference type="InterPro" id="IPR043129">
    <property type="entry name" value="ATPase_NBD"/>
</dbReference>
<dbReference type="GO" id="GO:0008776">
    <property type="term" value="F:acetate kinase activity"/>
    <property type="evidence" value="ECO:0007669"/>
    <property type="project" value="UniProtKB-UniRule"/>
</dbReference>
<feature type="site" description="Transition state stabilizer" evidence="5">
    <location>
        <position position="189"/>
    </location>
</feature>
<keyword evidence="4 5" id="KW-0067">ATP-binding</keyword>